<accession>A0A238KCM2</accession>
<name>A0A238KCM2_9RHOB</name>
<protein>
    <submittedName>
        <fullName evidence="2">Uncharacterized protein</fullName>
    </submittedName>
</protein>
<dbReference type="EMBL" id="FXYH01000006">
    <property type="protein sequence ID" value="SMX40575.1"/>
    <property type="molecule type" value="Genomic_DNA"/>
</dbReference>
<evidence type="ECO:0000256" key="1">
    <source>
        <dbReference type="SAM" id="MobiDB-lite"/>
    </source>
</evidence>
<evidence type="ECO:0000313" key="3">
    <source>
        <dbReference type="Proteomes" id="UP000220836"/>
    </source>
</evidence>
<organism evidence="2 3">
    <name type="scientific">Pelagimonas varians</name>
    <dbReference type="NCBI Taxonomy" id="696760"/>
    <lineage>
        <taxon>Bacteria</taxon>
        <taxon>Pseudomonadati</taxon>
        <taxon>Pseudomonadota</taxon>
        <taxon>Alphaproteobacteria</taxon>
        <taxon>Rhodobacterales</taxon>
        <taxon>Roseobacteraceae</taxon>
        <taxon>Pelagimonas</taxon>
    </lineage>
</organism>
<evidence type="ECO:0000313" key="2">
    <source>
        <dbReference type="EMBL" id="SMX40575.1"/>
    </source>
</evidence>
<dbReference type="Proteomes" id="UP000220836">
    <property type="component" value="Unassembled WGS sequence"/>
</dbReference>
<reference evidence="2 3" key="1">
    <citation type="submission" date="2017-05" db="EMBL/GenBank/DDBJ databases">
        <authorList>
            <person name="Song R."/>
            <person name="Chenine A.L."/>
            <person name="Ruprecht R.M."/>
        </authorList>
    </citation>
    <scope>NUCLEOTIDE SEQUENCE [LARGE SCALE GENOMIC DNA]</scope>
    <source>
        <strain evidence="2 3">CECT 8663</strain>
    </source>
</reference>
<sequence>MTAQILQHNTGRTHGQTGQARNLRCRQSSGVSSSSILPTPCCFLDFQMSCLWRGRLRRASACSLPELDTWPVLRHRPLFSTREWGPIMRRAMRAALPKLSGYPGAQPAPARAAGRFFMSEVG</sequence>
<feature type="compositionally biased region" description="Polar residues" evidence="1">
    <location>
        <begin position="1"/>
        <end position="20"/>
    </location>
</feature>
<keyword evidence="3" id="KW-1185">Reference proteome</keyword>
<dbReference type="AlphaFoldDB" id="A0A238KCM2"/>
<gene>
    <name evidence="2" type="ORF">PEV8663_02047</name>
</gene>
<proteinExistence type="predicted"/>
<feature type="region of interest" description="Disordered" evidence="1">
    <location>
        <begin position="1"/>
        <end position="22"/>
    </location>
</feature>